<evidence type="ECO:0000313" key="3">
    <source>
        <dbReference type="Proteomes" id="UP000054097"/>
    </source>
</evidence>
<feature type="region of interest" description="Disordered" evidence="1">
    <location>
        <begin position="1"/>
        <end position="26"/>
    </location>
</feature>
<proteinExistence type="predicted"/>
<name>A0A0C3BDK1_SERVB</name>
<keyword evidence="3" id="KW-1185">Reference proteome</keyword>
<feature type="compositionally biased region" description="Basic and acidic residues" evidence="1">
    <location>
        <begin position="63"/>
        <end position="80"/>
    </location>
</feature>
<feature type="region of interest" description="Disordered" evidence="1">
    <location>
        <begin position="63"/>
        <end position="96"/>
    </location>
</feature>
<protein>
    <submittedName>
        <fullName evidence="2">Uncharacterized protein</fullName>
    </submittedName>
</protein>
<dbReference type="OrthoDB" id="8117402at2759"/>
<accession>A0A0C3BDK1</accession>
<dbReference type="STRING" id="933852.A0A0C3BDK1"/>
<dbReference type="HOGENOM" id="CLU_1732603_0_0_1"/>
<dbReference type="EMBL" id="KN824285">
    <property type="protein sequence ID" value="KIM30194.1"/>
    <property type="molecule type" value="Genomic_DNA"/>
</dbReference>
<evidence type="ECO:0000313" key="2">
    <source>
        <dbReference type="EMBL" id="KIM30194.1"/>
    </source>
</evidence>
<organism evidence="2 3">
    <name type="scientific">Serendipita vermifera MAFF 305830</name>
    <dbReference type="NCBI Taxonomy" id="933852"/>
    <lineage>
        <taxon>Eukaryota</taxon>
        <taxon>Fungi</taxon>
        <taxon>Dikarya</taxon>
        <taxon>Basidiomycota</taxon>
        <taxon>Agaricomycotina</taxon>
        <taxon>Agaricomycetes</taxon>
        <taxon>Sebacinales</taxon>
        <taxon>Serendipitaceae</taxon>
        <taxon>Serendipita</taxon>
    </lineage>
</organism>
<sequence length="151" mass="16634">MPSPAGSARSTPSFTYDPQPEEDSENEFAMFTAAPIGVGLYTKYSKWTGEGLPQPKRLTWAERRKKEADEAEAEKIKERIAMGADPDGSFSNCPPMTGKMRNQYMARKTVEEALADCGDDEALKKCVIAATESEEYKAGKAQMPVSKLQQT</sequence>
<evidence type="ECO:0000256" key="1">
    <source>
        <dbReference type="SAM" id="MobiDB-lite"/>
    </source>
</evidence>
<reference evidence="2 3" key="1">
    <citation type="submission" date="2014-04" db="EMBL/GenBank/DDBJ databases">
        <authorList>
            <consortium name="DOE Joint Genome Institute"/>
            <person name="Kuo A."/>
            <person name="Zuccaro A."/>
            <person name="Kohler A."/>
            <person name="Nagy L.G."/>
            <person name="Floudas D."/>
            <person name="Copeland A."/>
            <person name="Barry K.W."/>
            <person name="Cichocki N."/>
            <person name="Veneault-Fourrey C."/>
            <person name="LaButti K."/>
            <person name="Lindquist E.A."/>
            <person name="Lipzen A."/>
            <person name="Lundell T."/>
            <person name="Morin E."/>
            <person name="Murat C."/>
            <person name="Sun H."/>
            <person name="Tunlid A."/>
            <person name="Henrissat B."/>
            <person name="Grigoriev I.V."/>
            <person name="Hibbett D.S."/>
            <person name="Martin F."/>
            <person name="Nordberg H.P."/>
            <person name="Cantor M.N."/>
            <person name="Hua S.X."/>
        </authorList>
    </citation>
    <scope>NUCLEOTIDE SEQUENCE [LARGE SCALE GENOMIC DNA]</scope>
    <source>
        <strain evidence="2 3">MAFF 305830</strain>
    </source>
</reference>
<reference evidence="3" key="2">
    <citation type="submission" date="2015-01" db="EMBL/GenBank/DDBJ databases">
        <title>Evolutionary Origins and Diversification of the Mycorrhizal Mutualists.</title>
        <authorList>
            <consortium name="DOE Joint Genome Institute"/>
            <consortium name="Mycorrhizal Genomics Consortium"/>
            <person name="Kohler A."/>
            <person name="Kuo A."/>
            <person name="Nagy L.G."/>
            <person name="Floudas D."/>
            <person name="Copeland A."/>
            <person name="Barry K.W."/>
            <person name="Cichocki N."/>
            <person name="Veneault-Fourrey C."/>
            <person name="LaButti K."/>
            <person name="Lindquist E.A."/>
            <person name="Lipzen A."/>
            <person name="Lundell T."/>
            <person name="Morin E."/>
            <person name="Murat C."/>
            <person name="Riley R."/>
            <person name="Ohm R."/>
            <person name="Sun H."/>
            <person name="Tunlid A."/>
            <person name="Henrissat B."/>
            <person name="Grigoriev I.V."/>
            <person name="Hibbett D.S."/>
            <person name="Martin F."/>
        </authorList>
    </citation>
    <scope>NUCLEOTIDE SEQUENCE [LARGE SCALE GENOMIC DNA]</scope>
    <source>
        <strain evidence="3">MAFF 305830</strain>
    </source>
</reference>
<dbReference type="Proteomes" id="UP000054097">
    <property type="component" value="Unassembled WGS sequence"/>
</dbReference>
<dbReference type="AlphaFoldDB" id="A0A0C3BDK1"/>
<gene>
    <name evidence="2" type="ORF">M408DRAFT_22234</name>
</gene>